<proteinExistence type="predicted"/>
<feature type="non-terminal residue" evidence="2">
    <location>
        <position position="1"/>
    </location>
</feature>
<name>A0A2K3MJM3_TRIPR</name>
<feature type="region of interest" description="Disordered" evidence="1">
    <location>
        <begin position="27"/>
        <end position="61"/>
    </location>
</feature>
<gene>
    <name evidence="2" type="ORF">L195_g047100</name>
</gene>
<evidence type="ECO:0000256" key="1">
    <source>
        <dbReference type="SAM" id="MobiDB-lite"/>
    </source>
</evidence>
<organism evidence="2 3">
    <name type="scientific">Trifolium pratense</name>
    <name type="common">Red clover</name>
    <dbReference type="NCBI Taxonomy" id="57577"/>
    <lineage>
        <taxon>Eukaryota</taxon>
        <taxon>Viridiplantae</taxon>
        <taxon>Streptophyta</taxon>
        <taxon>Embryophyta</taxon>
        <taxon>Tracheophyta</taxon>
        <taxon>Spermatophyta</taxon>
        <taxon>Magnoliopsida</taxon>
        <taxon>eudicotyledons</taxon>
        <taxon>Gunneridae</taxon>
        <taxon>Pentapetalae</taxon>
        <taxon>rosids</taxon>
        <taxon>fabids</taxon>
        <taxon>Fabales</taxon>
        <taxon>Fabaceae</taxon>
        <taxon>Papilionoideae</taxon>
        <taxon>50 kb inversion clade</taxon>
        <taxon>NPAAA clade</taxon>
        <taxon>Hologalegina</taxon>
        <taxon>IRL clade</taxon>
        <taxon>Trifolieae</taxon>
        <taxon>Trifolium</taxon>
    </lineage>
</organism>
<protein>
    <submittedName>
        <fullName evidence="2">Uncharacterized protein</fullName>
    </submittedName>
</protein>
<dbReference type="EMBL" id="ASHM01064571">
    <property type="protein sequence ID" value="PNX90971.1"/>
    <property type="molecule type" value="Genomic_DNA"/>
</dbReference>
<reference evidence="2 3" key="1">
    <citation type="journal article" date="2014" name="Am. J. Bot.">
        <title>Genome assembly and annotation for red clover (Trifolium pratense; Fabaceae).</title>
        <authorList>
            <person name="Istvanek J."/>
            <person name="Jaros M."/>
            <person name="Krenek A."/>
            <person name="Repkova J."/>
        </authorList>
    </citation>
    <scope>NUCLEOTIDE SEQUENCE [LARGE SCALE GENOMIC DNA]</scope>
    <source>
        <strain evidence="3">cv. Tatra</strain>
        <tissue evidence="2">Young leaves</tissue>
    </source>
</reference>
<evidence type="ECO:0000313" key="2">
    <source>
        <dbReference type="EMBL" id="PNX90971.1"/>
    </source>
</evidence>
<evidence type="ECO:0000313" key="3">
    <source>
        <dbReference type="Proteomes" id="UP000236291"/>
    </source>
</evidence>
<comment type="caution">
    <text evidence="2">The sequence shown here is derived from an EMBL/GenBank/DDBJ whole genome shotgun (WGS) entry which is preliminary data.</text>
</comment>
<dbReference type="AlphaFoldDB" id="A0A2K3MJM3"/>
<reference evidence="2 3" key="2">
    <citation type="journal article" date="2017" name="Front. Plant Sci.">
        <title>Gene Classification and Mining of Molecular Markers Useful in Red Clover (Trifolium pratense) Breeding.</title>
        <authorList>
            <person name="Istvanek J."/>
            <person name="Dluhosova J."/>
            <person name="Dluhos P."/>
            <person name="Patkova L."/>
            <person name="Nedelnik J."/>
            <person name="Repkova J."/>
        </authorList>
    </citation>
    <scope>NUCLEOTIDE SEQUENCE [LARGE SCALE GENOMIC DNA]</scope>
    <source>
        <strain evidence="3">cv. Tatra</strain>
        <tissue evidence="2">Young leaves</tissue>
    </source>
</reference>
<sequence length="84" mass="9482">NGEGFELANRWLLLTLAPQLQPLMPCHAPPLSPLQHNYHPPSSESTPNPNGHITHKDKRQDMITISNPVSIERLVRQQDMISLL</sequence>
<feature type="compositionally biased region" description="Polar residues" evidence="1">
    <location>
        <begin position="40"/>
        <end position="51"/>
    </location>
</feature>
<dbReference type="Proteomes" id="UP000236291">
    <property type="component" value="Unassembled WGS sequence"/>
</dbReference>
<accession>A0A2K3MJM3</accession>